<gene>
    <name evidence="1" type="ORF">FNV43_RR05812</name>
</gene>
<name>A0A8K0MQS6_9ROSA</name>
<evidence type="ECO:0000313" key="1">
    <source>
        <dbReference type="EMBL" id="KAF3455361.1"/>
    </source>
</evidence>
<proteinExistence type="predicted"/>
<protein>
    <submittedName>
        <fullName evidence="1">Uncharacterized protein</fullName>
    </submittedName>
</protein>
<reference evidence="1" key="1">
    <citation type="submission" date="2020-03" db="EMBL/GenBank/DDBJ databases">
        <title>A high-quality chromosome-level genome assembly of a woody plant with both climbing and erect habits, Rhamnella rubrinervis.</title>
        <authorList>
            <person name="Lu Z."/>
            <person name="Yang Y."/>
            <person name="Zhu X."/>
            <person name="Sun Y."/>
        </authorList>
    </citation>
    <scope>NUCLEOTIDE SEQUENCE</scope>
    <source>
        <strain evidence="1">BYM</strain>
        <tissue evidence="1">Leaf</tissue>
    </source>
</reference>
<keyword evidence="2" id="KW-1185">Reference proteome</keyword>
<comment type="caution">
    <text evidence="1">The sequence shown here is derived from an EMBL/GenBank/DDBJ whole genome shotgun (WGS) entry which is preliminary data.</text>
</comment>
<accession>A0A8K0MQS6</accession>
<evidence type="ECO:0000313" key="2">
    <source>
        <dbReference type="Proteomes" id="UP000796880"/>
    </source>
</evidence>
<dbReference type="EMBL" id="VOIH02000002">
    <property type="protein sequence ID" value="KAF3455361.1"/>
    <property type="molecule type" value="Genomic_DNA"/>
</dbReference>
<dbReference type="AlphaFoldDB" id="A0A8K0MQS6"/>
<dbReference type="Proteomes" id="UP000796880">
    <property type="component" value="Unassembled WGS sequence"/>
</dbReference>
<organism evidence="1 2">
    <name type="scientific">Rhamnella rubrinervis</name>
    <dbReference type="NCBI Taxonomy" id="2594499"/>
    <lineage>
        <taxon>Eukaryota</taxon>
        <taxon>Viridiplantae</taxon>
        <taxon>Streptophyta</taxon>
        <taxon>Embryophyta</taxon>
        <taxon>Tracheophyta</taxon>
        <taxon>Spermatophyta</taxon>
        <taxon>Magnoliopsida</taxon>
        <taxon>eudicotyledons</taxon>
        <taxon>Gunneridae</taxon>
        <taxon>Pentapetalae</taxon>
        <taxon>rosids</taxon>
        <taxon>fabids</taxon>
        <taxon>Rosales</taxon>
        <taxon>Rhamnaceae</taxon>
        <taxon>rhamnoid group</taxon>
        <taxon>Rhamneae</taxon>
        <taxon>Rhamnella</taxon>
    </lineage>
</organism>
<sequence>MLTTLNLQYSVRFIGAGIMNFSKLLGPLDRSHTRPVITAALDTTRWFRRGVVFSASAMVGLVSMEECHVLVFVVIANWDWNRLELRFCYDWNCLAGLDNIVGDQALGTNIAQIGDNCKIVPKQGIEAMPMQVTSNKQVPIQSIAKQPSFVDIVNGDKPLKFEDLRLKLQSIWKLDNWHLVSLGRGCFQLGVLAFSNTHGPRKRHCVVHSVAKCKSVIGKTPLKVGSHGKEKENKAPGLTQVHKLKQAPPLHVESTTLFVPTTNTFEVLNTDVPPTLIEEIDHHQAIFNMANTHTEIGIGVRSTSSDLGAAPNRTDFNTDVGKSVYTILRFHARSHHGQTLLTIQMM</sequence>
<dbReference type="OrthoDB" id="1750937at2759"/>